<accession>A0A392RYP1</accession>
<keyword evidence="1" id="KW-0812">Transmembrane</keyword>
<evidence type="ECO:0000313" key="3">
    <source>
        <dbReference type="Proteomes" id="UP000265520"/>
    </source>
</evidence>
<name>A0A392RYP1_9FABA</name>
<comment type="caution">
    <text evidence="2">The sequence shown here is derived from an EMBL/GenBank/DDBJ whole genome shotgun (WGS) entry which is preliminary data.</text>
</comment>
<feature type="transmembrane region" description="Helical" evidence="1">
    <location>
        <begin position="20"/>
        <end position="39"/>
    </location>
</feature>
<sequence>MMDIHFPSRLLSRFSAVIDGVIMLINGLGLASEAIYTPLMQMGQ</sequence>
<proteinExistence type="predicted"/>
<keyword evidence="1" id="KW-0472">Membrane</keyword>
<dbReference type="AlphaFoldDB" id="A0A392RYP1"/>
<organism evidence="2 3">
    <name type="scientific">Trifolium medium</name>
    <dbReference type="NCBI Taxonomy" id="97028"/>
    <lineage>
        <taxon>Eukaryota</taxon>
        <taxon>Viridiplantae</taxon>
        <taxon>Streptophyta</taxon>
        <taxon>Embryophyta</taxon>
        <taxon>Tracheophyta</taxon>
        <taxon>Spermatophyta</taxon>
        <taxon>Magnoliopsida</taxon>
        <taxon>eudicotyledons</taxon>
        <taxon>Gunneridae</taxon>
        <taxon>Pentapetalae</taxon>
        <taxon>rosids</taxon>
        <taxon>fabids</taxon>
        <taxon>Fabales</taxon>
        <taxon>Fabaceae</taxon>
        <taxon>Papilionoideae</taxon>
        <taxon>50 kb inversion clade</taxon>
        <taxon>NPAAA clade</taxon>
        <taxon>Hologalegina</taxon>
        <taxon>IRL clade</taxon>
        <taxon>Trifolieae</taxon>
        <taxon>Trifolium</taxon>
    </lineage>
</organism>
<keyword evidence="3" id="KW-1185">Reference proteome</keyword>
<reference evidence="2 3" key="1">
    <citation type="journal article" date="2018" name="Front. Plant Sci.">
        <title>Red Clover (Trifolium pratense) and Zigzag Clover (T. medium) - A Picture of Genomic Similarities and Differences.</title>
        <authorList>
            <person name="Dluhosova J."/>
            <person name="Istvanek J."/>
            <person name="Nedelnik J."/>
            <person name="Repkova J."/>
        </authorList>
    </citation>
    <scope>NUCLEOTIDE SEQUENCE [LARGE SCALE GENOMIC DNA]</scope>
    <source>
        <strain evidence="3">cv. 10/8</strain>
        <tissue evidence="2">Leaf</tissue>
    </source>
</reference>
<protein>
    <submittedName>
        <fullName evidence="2">Uncharacterized protein</fullName>
    </submittedName>
</protein>
<evidence type="ECO:0000313" key="2">
    <source>
        <dbReference type="EMBL" id="MCI40735.1"/>
    </source>
</evidence>
<evidence type="ECO:0000256" key="1">
    <source>
        <dbReference type="SAM" id="Phobius"/>
    </source>
</evidence>
<feature type="non-terminal residue" evidence="2">
    <location>
        <position position="44"/>
    </location>
</feature>
<keyword evidence="1" id="KW-1133">Transmembrane helix</keyword>
<dbReference type="EMBL" id="LXQA010283348">
    <property type="protein sequence ID" value="MCI40735.1"/>
    <property type="molecule type" value="Genomic_DNA"/>
</dbReference>
<dbReference type="Proteomes" id="UP000265520">
    <property type="component" value="Unassembled WGS sequence"/>
</dbReference>